<dbReference type="Proteomes" id="UP000314294">
    <property type="component" value="Unassembled WGS sequence"/>
</dbReference>
<evidence type="ECO:0000256" key="1">
    <source>
        <dbReference type="SAM" id="MobiDB-lite"/>
    </source>
</evidence>
<feature type="region of interest" description="Disordered" evidence="1">
    <location>
        <begin position="1"/>
        <end position="20"/>
    </location>
</feature>
<gene>
    <name evidence="2" type="ORF">EYF80_047890</name>
</gene>
<dbReference type="AlphaFoldDB" id="A0A4Z2FMD4"/>
<evidence type="ECO:0000313" key="3">
    <source>
        <dbReference type="Proteomes" id="UP000314294"/>
    </source>
</evidence>
<name>A0A4Z2FMD4_9TELE</name>
<evidence type="ECO:0000313" key="2">
    <source>
        <dbReference type="EMBL" id="TNN41933.1"/>
    </source>
</evidence>
<reference evidence="2 3" key="1">
    <citation type="submission" date="2019-03" db="EMBL/GenBank/DDBJ databases">
        <title>First draft genome of Liparis tanakae, snailfish: a comprehensive survey of snailfish specific genes.</title>
        <authorList>
            <person name="Kim W."/>
            <person name="Song I."/>
            <person name="Jeong J.-H."/>
            <person name="Kim D."/>
            <person name="Kim S."/>
            <person name="Ryu S."/>
            <person name="Song J.Y."/>
            <person name="Lee S.K."/>
        </authorList>
    </citation>
    <scope>NUCLEOTIDE SEQUENCE [LARGE SCALE GENOMIC DNA]</scope>
    <source>
        <tissue evidence="2">Muscle</tissue>
    </source>
</reference>
<organism evidence="2 3">
    <name type="scientific">Liparis tanakae</name>
    <name type="common">Tanaka's snailfish</name>
    <dbReference type="NCBI Taxonomy" id="230148"/>
    <lineage>
        <taxon>Eukaryota</taxon>
        <taxon>Metazoa</taxon>
        <taxon>Chordata</taxon>
        <taxon>Craniata</taxon>
        <taxon>Vertebrata</taxon>
        <taxon>Euteleostomi</taxon>
        <taxon>Actinopterygii</taxon>
        <taxon>Neopterygii</taxon>
        <taxon>Teleostei</taxon>
        <taxon>Neoteleostei</taxon>
        <taxon>Acanthomorphata</taxon>
        <taxon>Eupercaria</taxon>
        <taxon>Perciformes</taxon>
        <taxon>Cottioidei</taxon>
        <taxon>Cottales</taxon>
        <taxon>Liparidae</taxon>
        <taxon>Liparis</taxon>
    </lineage>
</organism>
<proteinExistence type="predicted"/>
<comment type="caution">
    <text evidence="2">The sequence shown here is derived from an EMBL/GenBank/DDBJ whole genome shotgun (WGS) entry which is preliminary data.</text>
</comment>
<protein>
    <submittedName>
        <fullName evidence="2">Uncharacterized protein</fullName>
    </submittedName>
</protein>
<sequence>MRLLDSDPEPLASPTMRIPDSDPEELAISTVSLLWKVLSSLGRTPVETSPSFWVRTRWFLLILSTISLGKNPVARHDNATMPSTLVFRVNRNTLGGAGRRNTLKVHS</sequence>
<accession>A0A4Z2FMD4</accession>
<keyword evidence="3" id="KW-1185">Reference proteome</keyword>
<dbReference type="EMBL" id="SRLO01001072">
    <property type="protein sequence ID" value="TNN41933.1"/>
    <property type="molecule type" value="Genomic_DNA"/>
</dbReference>